<reference evidence="1" key="1">
    <citation type="journal article" date="2015" name="Nature">
        <title>Complex archaea that bridge the gap between prokaryotes and eukaryotes.</title>
        <authorList>
            <person name="Spang A."/>
            <person name="Saw J.H."/>
            <person name="Jorgensen S.L."/>
            <person name="Zaremba-Niedzwiedzka K."/>
            <person name="Martijn J."/>
            <person name="Lind A.E."/>
            <person name="van Eijk R."/>
            <person name="Schleper C."/>
            <person name="Guy L."/>
            <person name="Ettema T.J."/>
        </authorList>
    </citation>
    <scope>NUCLEOTIDE SEQUENCE</scope>
</reference>
<gene>
    <name evidence="1" type="ORF">LCGC14_0689570</name>
</gene>
<evidence type="ECO:0000313" key="1">
    <source>
        <dbReference type="EMBL" id="KKN44791.1"/>
    </source>
</evidence>
<proteinExistence type="predicted"/>
<comment type="caution">
    <text evidence="1">The sequence shown here is derived from an EMBL/GenBank/DDBJ whole genome shotgun (WGS) entry which is preliminary data.</text>
</comment>
<dbReference type="EMBL" id="LAZR01001429">
    <property type="protein sequence ID" value="KKN44791.1"/>
    <property type="molecule type" value="Genomic_DNA"/>
</dbReference>
<organism evidence="1">
    <name type="scientific">marine sediment metagenome</name>
    <dbReference type="NCBI Taxonomy" id="412755"/>
    <lineage>
        <taxon>unclassified sequences</taxon>
        <taxon>metagenomes</taxon>
        <taxon>ecological metagenomes</taxon>
    </lineage>
</organism>
<accession>A0A0F9T763</accession>
<sequence>MEKDYLDLSGGEKSAISLAYRLGLSKIINERYQDE</sequence>
<protein>
    <submittedName>
        <fullName evidence="1">Uncharacterized protein</fullName>
    </submittedName>
</protein>
<name>A0A0F9T763_9ZZZZ</name>
<dbReference type="AlphaFoldDB" id="A0A0F9T763"/>